<evidence type="ECO:0000256" key="2">
    <source>
        <dbReference type="SAM" id="Phobius"/>
    </source>
</evidence>
<feature type="domain" description="TIR" evidence="3">
    <location>
        <begin position="13"/>
        <end position="178"/>
    </location>
</feature>
<keyword evidence="1" id="KW-0520">NAD</keyword>
<dbReference type="OrthoDB" id="1905256at2759"/>
<dbReference type="EMBL" id="JAEFBJ010000013">
    <property type="protein sequence ID" value="KAG7536387.1"/>
    <property type="molecule type" value="Genomic_DNA"/>
</dbReference>
<evidence type="ECO:0000313" key="4">
    <source>
        <dbReference type="EMBL" id="KAG7536387.1"/>
    </source>
</evidence>
<dbReference type="PROSITE" id="PS50104">
    <property type="entry name" value="TIR"/>
    <property type="match status" value="2"/>
</dbReference>
<sequence length="458" mass="53198">MAVSSFSDEEIPPQHQVFINYRGDELRKSFLGFLVKAMRDAKINVFTDQIEVKGRDIQNLFSRIEESRVAVAILSERYTQSSWCLDELVKMKERNDQDKLVVIPIFYRLDANNCKRLEGPFGDNFRKLEREYRSEPERIKKWKEALIYIPQKIGLTSAGHRDEPELVDSIVKEVKKVLIDMSRKDRDNSHNSTNTEGQFTKHQIENNIISSFEPLMAELDRLQPRLRQVFVNFCNDELGDNFIRHLVWALRDSGINVFTDSYKVKGSGQKKEVFTSIEKSNIALAIFSKRYSESNRCLNELVMMEELVKEGKLVVIPVFYNVKTNEVRRLEGEFGKHFTNTKERFAMEPMMVESWEKSLKSSTVTGRIGLSSEAHINEFALVGAIVREVTRLLPNSPRRRRRRRKLGIGEVFLRALTATFIFALFIYPMPMPDVNFFKIGKLLLGFPFLVVVLYKILC</sequence>
<dbReference type="Proteomes" id="UP000694251">
    <property type="component" value="Chromosome 13"/>
</dbReference>
<dbReference type="PANTHER" id="PTHR32009">
    <property type="entry name" value="TMV RESISTANCE PROTEIN N-LIKE"/>
    <property type="match status" value="1"/>
</dbReference>
<evidence type="ECO:0000313" key="5">
    <source>
        <dbReference type="Proteomes" id="UP000694251"/>
    </source>
</evidence>
<dbReference type="SMART" id="SM00255">
    <property type="entry name" value="TIR"/>
    <property type="match status" value="2"/>
</dbReference>
<dbReference type="FunFam" id="3.40.50.10140:FF:000007">
    <property type="entry name" value="Disease resistance protein (TIR-NBS-LRR class)"/>
    <property type="match status" value="2"/>
</dbReference>
<proteinExistence type="predicted"/>
<dbReference type="Pfam" id="PF01582">
    <property type="entry name" value="TIR"/>
    <property type="match status" value="2"/>
</dbReference>
<organism evidence="4 5">
    <name type="scientific">Arabidopsis suecica</name>
    <name type="common">Swedish thale-cress</name>
    <name type="synonym">Cardaminopsis suecica</name>
    <dbReference type="NCBI Taxonomy" id="45249"/>
    <lineage>
        <taxon>Eukaryota</taxon>
        <taxon>Viridiplantae</taxon>
        <taxon>Streptophyta</taxon>
        <taxon>Embryophyta</taxon>
        <taxon>Tracheophyta</taxon>
        <taxon>Spermatophyta</taxon>
        <taxon>Magnoliopsida</taxon>
        <taxon>eudicotyledons</taxon>
        <taxon>Gunneridae</taxon>
        <taxon>Pentapetalae</taxon>
        <taxon>rosids</taxon>
        <taxon>malvids</taxon>
        <taxon>Brassicales</taxon>
        <taxon>Brassicaceae</taxon>
        <taxon>Camelineae</taxon>
        <taxon>Arabidopsis</taxon>
    </lineage>
</organism>
<keyword evidence="4" id="KW-0675">Receptor</keyword>
<keyword evidence="5" id="KW-1185">Reference proteome</keyword>
<gene>
    <name evidence="4" type="ORF">ISN44_As13g003410</name>
</gene>
<protein>
    <submittedName>
        <fullName evidence="4">Toll/interleukin-1 receptor homology (TIR) domain</fullName>
    </submittedName>
</protein>
<comment type="caution">
    <text evidence="4">The sequence shown here is derived from an EMBL/GenBank/DDBJ whole genome shotgun (WGS) entry which is preliminary data.</text>
</comment>
<reference evidence="4 5" key="1">
    <citation type="submission" date="2020-12" db="EMBL/GenBank/DDBJ databases">
        <title>Concerted genomic and epigenomic changes stabilize Arabidopsis allopolyploids.</title>
        <authorList>
            <person name="Chen Z."/>
        </authorList>
    </citation>
    <scope>NUCLEOTIDE SEQUENCE [LARGE SCALE GENOMIC DNA]</scope>
    <source>
        <strain evidence="4">As9502</strain>
        <tissue evidence="4">Leaf</tissue>
    </source>
</reference>
<feature type="transmembrane region" description="Helical" evidence="2">
    <location>
        <begin position="406"/>
        <end position="427"/>
    </location>
</feature>
<keyword evidence="2" id="KW-1133">Transmembrane helix</keyword>
<feature type="domain" description="TIR" evidence="3">
    <location>
        <begin position="225"/>
        <end position="393"/>
    </location>
</feature>
<accession>A0A8T1XV51</accession>
<evidence type="ECO:0000256" key="1">
    <source>
        <dbReference type="ARBA" id="ARBA00023027"/>
    </source>
</evidence>
<dbReference type="InterPro" id="IPR000157">
    <property type="entry name" value="TIR_dom"/>
</dbReference>
<dbReference type="AlphaFoldDB" id="A0A8T1XV51"/>
<keyword evidence="2" id="KW-0472">Membrane</keyword>
<name>A0A8T1XV51_ARASU</name>
<keyword evidence="2" id="KW-0812">Transmembrane</keyword>
<feature type="transmembrane region" description="Helical" evidence="2">
    <location>
        <begin position="439"/>
        <end position="457"/>
    </location>
</feature>
<dbReference type="GO" id="GO:0007165">
    <property type="term" value="P:signal transduction"/>
    <property type="evidence" value="ECO:0007669"/>
    <property type="project" value="InterPro"/>
</dbReference>
<evidence type="ECO:0000259" key="3">
    <source>
        <dbReference type="PROSITE" id="PS50104"/>
    </source>
</evidence>
<dbReference type="PANTHER" id="PTHR32009:SF65">
    <property type="entry name" value="DISEASE RESISTANCE PROTEIN (TIR-NBS-LRR CLASS) FAMILY"/>
    <property type="match status" value="1"/>
</dbReference>